<gene>
    <name evidence="1" type="ORF">JKAPHALJ_00014</name>
    <name evidence="2" type="ORF">PAACNKLE_00026</name>
</gene>
<reference evidence="1" key="1">
    <citation type="submission" date="2020-06" db="EMBL/GenBank/DDBJ databases">
        <title>Unique genomic features of the anaerobic methanotrophic archaea.</title>
        <authorList>
            <person name="Chadwick G.L."/>
            <person name="Skennerton C.T."/>
            <person name="Laso-Perez R."/>
            <person name="Leu A.O."/>
            <person name="Speth D.R."/>
            <person name="Yu H."/>
            <person name="Morgan-Lang C."/>
            <person name="Hatzenpichler R."/>
            <person name="Goudeau D."/>
            <person name="Malmstrom R."/>
            <person name="Brazelton W.J."/>
            <person name="Woyke T."/>
            <person name="Hallam S.J."/>
            <person name="Tyson G.W."/>
            <person name="Wegener G."/>
            <person name="Boetius A."/>
            <person name="Orphan V."/>
        </authorList>
    </citation>
    <scope>NUCLEOTIDE SEQUENCE</scope>
</reference>
<dbReference type="EMBL" id="MT630952">
    <property type="protein sequence ID" value="QNO44327.1"/>
    <property type="molecule type" value="Genomic_DNA"/>
</dbReference>
<protein>
    <submittedName>
        <fullName evidence="1">Uncharacterized protein</fullName>
    </submittedName>
</protein>
<dbReference type="Pfam" id="PF20131">
    <property type="entry name" value="MC3"/>
    <property type="match status" value="1"/>
</dbReference>
<evidence type="ECO:0000313" key="2">
    <source>
        <dbReference type="EMBL" id="QNO46490.1"/>
    </source>
</evidence>
<accession>A0A7G9Y8J3</accession>
<dbReference type="AlphaFoldDB" id="A0A7G9Y8J3"/>
<dbReference type="InterPro" id="IPR045390">
    <property type="entry name" value="ABC-3C_MC3"/>
</dbReference>
<dbReference type="EMBL" id="MT631191">
    <property type="protein sequence ID" value="QNO46490.1"/>
    <property type="molecule type" value="Genomic_DNA"/>
</dbReference>
<organism evidence="1">
    <name type="scientific">Candidatus Methanogaster sp. ANME-2c ERB4</name>
    <dbReference type="NCBI Taxonomy" id="2759911"/>
    <lineage>
        <taxon>Archaea</taxon>
        <taxon>Methanobacteriati</taxon>
        <taxon>Methanobacteriota</taxon>
        <taxon>Stenosarchaea group</taxon>
        <taxon>Methanomicrobia</taxon>
        <taxon>Methanosarcinales</taxon>
        <taxon>ANME-2 cluster</taxon>
        <taxon>Candidatus Methanogasteraceae</taxon>
        <taxon>Candidatus Methanogaster</taxon>
    </lineage>
</organism>
<name>A0A7G9Y8J3_9EURY</name>
<evidence type="ECO:0000313" key="1">
    <source>
        <dbReference type="EMBL" id="QNO44327.1"/>
    </source>
</evidence>
<proteinExistence type="predicted"/>
<sequence length="86" mass="9542">MGEKERIYGLDERIAEYRGLTNTSLQHAVDMGVLQVGDNLSVNVVSDWTNDPMCSSDQLKAASKLGLLLEPFDVPTVYRMIGVKKL</sequence>